<dbReference type="AlphaFoldDB" id="A0AAN9RZ61"/>
<feature type="transmembrane region" description="Helical" evidence="1">
    <location>
        <begin position="65"/>
        <end position="82"/>
    </location>
</feature>
<keyword evidence="1" id="KW-0812">Transmembrane</keyword>
<dbReference type="EMBL" id="JAYMYS010000008">
    <property type="protein sequence ID" value="KAK7385623.1"/>
    <property type="molecule type" value="Genomic_DNA"/>
</dbReference>
<dbReference type="Proteomes" id="UP001386955">
    <property type="component" value="Unassembled WGS sequence"/>
</dbReference>
<comment type="caution">
    <text evidence="2">The sequence shown here is derived from an EMBL/GenBank/DDBJ whole genome shotgun (WGS) entry which is preliminary data.</text>
</comment>
<name>A0AAN9RZ61_PSOTE</name>
<sequence length="83" mass="9073">MVAAIASNGVTKGNTEFDLMGERAEEGSSLTYDYETSEASITVHLLLPVGIFCVLLFFGTEFLMFGVPILFVVALYVLYLGIR</sequence>
<evidence type="ECO:0000313" key="3">
    <source>
        <dbReference type="Proteomes" id="UP001386955"/>
    </source>
</evidence>
<keyword evidence="3" id="KW-1185">Reference proteome</keyword>
<proteinExistence type="predicted"/>
<evidence type="ECO:0000313" key="2">
    <source>
        <dbReference type="EMBL" id="KAK7385623.1"/>
    </source>
</evidence>
<keyword evidence="1" id="KW-1133">Transmembrane helix</keyword>
<organism evidence="2 3">
    <name type="scientific">Psophocarpus tetragonolobus</name>
    <name type="common">Winged bean</name>
    <name type="synonym">Dolichos tetragonolobus</name>
    <dbReference type="NCBI Taxonomy" id="3891"/>
    <lineage>
        <taxon>Eukaryota</taxon>
        <taxon>Viridiplantae</taxon>
        <taxon>Streptophyta</taxon>
        <taxon>Embryophyta</taxon>
        <taxon>Tracheophyta</taxon>
        <taxon>Spermatophyta</taxon>
        <taxon>Magnoliopsida</taxon>
        <taxon>eudicotyledons</taxon>
        <taxon>Gunneridae</taxon>
        <taxon>Pentapetalae</taxon>
        <taxon>rosids</taxon>
        <taxon>fabids</taxon>
        <taxon>Fabales</taxon>
        <taxon>Fabaceae</taxon>
        <taxon>Papilionoideae</taxon>
        <taxon>50 kb inversion clade</taxon>
        <taxon>NPAAA clade</taxon>
        <taxon>indigoferoid/millettioid clade</taxon>
        <taxon>Phaseoleae</taxon>
        <taxon>Psophocarpus</taxon>
    </lineage>
</organism>
<gene>
    <name evidence="2" type="ORF">VNO78_31365</name>
</gene>
<accession>A0AAN9RZ61</accession>
<feature type="transmembrane region" description="Helical" evidence="1">
    <location>
        <begin position="39"/>
        <end position="58"/>
    </location>
</feature>
<protein>
    <submittedName>
        <fullName evidence="2">Uncharacterized protein</fullName>
    </submittedName>
</protein>
<evidence type="ECO:0000256" key="1">
    <source>
        <dbReference type="SAM" id="Phobius"/>
    </source>
</evidence>
<keyword evidence="1" id="KW-0472">Membrane</keyword>
<reference evidence="2 3" key="1">
    <citation type="submission" date="2024-01" db="EMBL/GenBank/DDBJ databases">
        <title>The genomes of 5 underutilized Papilionoideae crops provide insights into root nodulation and disease resistanc.</title>
        <authorList>
            <person name="Jiang F."/>
        </authorList>
    </citation>
    <scope>NUCLEOTIDE SEQUENCE [LARGE SCALE GENOMIC DNA]</scope>
    <source>
        <strain evidence="2">DUOXIRENSHENG_FW03</strain>
        <tissue evidence="2">Leaves</tissue>
    </source>
</reference>